<dbReference type="InterPro" id="IPR042099">
    <property type="entry name" value="ANL_N_sf"/>
</dbReference>
<evidence type="ECO:0000256" key="7">
    <source>
        <dbReference type="ARBA" id="ARBA00036813"/>
    </source>
</evidence>
<keyword evidence="3" id="KW-0547">Nucleotide-binding</keyword>
<dbReference type="Pfam" id="PF00501">
    <property type="entry name" value="AMP-binding"/>
    <property type="match status" value="2"/>
</dbReference>
<evidence type="ECO:0000259" key="9">
    <source>
        <dbReference type="Pfam" id="PF00501"/>
    </source>
</evidence>
<dbReference type="AlphaFoldDB" id="A0A075AHE2"/>
<dbReference type="GO" id="GO:0004467">
    <property type="term" value="F:long-chain fatty acid-CoA ligase activity"/>
    <property type="evidence" value="ECO:0007669"/>
    <property type="project" value="UniProtKB-EC"/>
</dbReference>
<dbReference type="GO" id="GO:0005811">
    <property type="term" value="C:lipid droplet"/>
    <property type="evidence" value="ECO:0007669"/>
    <property type="project" value="TreeGrafter"/>
</dbReference>
<dbReference type="GO" id="GO:0005783">
    <property type="term" value="C:endoplasmic reticulum"/>
    <property type="evidence" value="ECO:0007669"/>
    <property type="project" value="TreeGrafter"/>
</dbReference>
<dbReference type="STRING" id="6198.A0A075AHE2"/>
<dbReference type="EC" id="6.2.1.3" evidence="6"/>
<dbReference type="OrthoDB" id="1700726at2759"/>
<feature type="compositionally biased region" description="Low complexity" evidence="8">
    <location>
        <begin position="329"/>
        <end position="340"/>
    </location>
</feature>
<evidence type="ECO:0000256" key="5">
    <source>
        <dbReference type="ARBA" id="ARBA00022840"/>
    </source>
</evidence>
<dbReference type="GO" id="GO:0005886">
    <property type="term" value="C:plasma membrane"/>
    <property type="evidence" value="ECO:0007669"/>
    <property type="project" value="TreeGrafter"/>
</dbReference>
<dbReference type="InterPro" id="IPR020845">
    <property type="entry name" value="AMP-binding_CS"/>
</dbReference>
<feature type="domain" description="AMP-dependent synthetase/ligase" evidence="9">
    <location>
        <begin position="485"/>
        <end position="659"/>
    </location>
</feature>
<dbReference type="RefSeq" id="XP_009166556.1">
    <property type="nucleotide sequence ID" value="XM_009168292.1"/>
</dbReference>
<evidence type="ECO:0000256" key="3">
    <source>
        <dbReference type="ARBA" id="ARBA00022741"/>
    </source>
</evidence>
<gene>
    <name evidence="10" type="ORF">T265_03745</name>
</gene>
<dbReference type="SUPFAM" id="SSF56801">
    <property type="entry name" value="Acetyl-CoA synthetase-like"/>
    <property type="match status" value="1"/>
</dbReference>
<dbReference type="GO" id="GO:0030182">
    <property type="term" value="P:neuron differentiation"/>
    <property type="evidence" value="ECO:0007669"/>
    <property type="project" value="TreeGrafter"/>
</dbReference>
<protein>
    <recommendedName>
        <fullName evidence="6">long-chain-fatty-acid--CoA ligase</fullName>
        <ecNumber evidence="6">6.2.1.3</ecNumber>
    </recommendedName>
</protein>
<dbReference type="PROSITE" id="PS00455">
    <property type="entry name" value="AMP_BINDING"/>
    <property type="match status" value="1"/>
</dbReference>
<evidence type="ECO:0000256" key="8">
    <source>
        <dbReference type="SAM" id="MobiDB-lite"/>
    </source>
</evidence>
<sequence length="944" mass="104819">MVHLPKILVPVGIGVVKLVVYTYEYLTWPLYYLCSKTLRYMPLPNSPIESDWTYNEEESRTLALPIVEGDPSSPWRAVESMEGLATTALPGCRDLVSIWLRTVKLWPDLPAFGTRAVLGTDYRTTPDGRRMIELILGEYSWETFGDAERRVSRISAGLYSMLASETHARRPIAIFSETRAEWLFAAQAAFRLNRPVVTLYSTLGEDALVHGLNETEVSVVFTSDELLSKVVKIVQRCPTIKRIIYFSNGVFNRELYTEVDNLAVPTGSATASVAEALTKAPQDLHLHDLIEVERLGAAIMLAQQEELKLKQRDSSVATDASGECSGIRATNSSNSATSTSCQGLWMPPAEEQAKPSDLAIIMYTSGSTGQPKGVELTHECLVSAIAGHLQRLPKLRSNYDIYIGYLPLAHVFELNCELCCVIMGVRHLGLPFDVALLSLGFAPSVLSLSLKTLYIEAVPPSPNEMAQIGYSNPQTLTDTSSRIKQNFCKGDVTLLRPTLFASVPTVLERVSKAVWERVNAGGEFSKALFRFAYSYKCRRIHGGFPSFLVDRLIFRRVRSLMGGRLRYIVSGGAPLSEDSQLFANICLAPIIQGYGLTETSASGTLMECGDLRCNHVGAPTPAVQIKLRPWPEGGYSPHDKPSPRGEVLIAGGPVSNGYFKQPELTARDFYKDENGVRWFCTGDIGLMHTDGCLSIIDRKKDLVKLQAGEYVSLSKVELALAQSVYVEQVCVYADASQHYTICFVSPKYTALMELASSLGLEHLAEEARLALKSNDRQNPSAVQSAQLACLCKSPQIAAAVLKDLQRVGREKRLTTFEIPKKVHLDPMSWTPDTGLVTDALKLKRFNLQVRFQHEIDRIPPSYCLANIIVLPTSQIAAAVLKDLQRVGREKRLTTFEIPKKVHLDPMSWTPDTGLVTDALKLKRFNLQVRFQHEIDRMYEKSTRT</sequence>
<feature type="domain" description="AMP-dependent synthetase/ligase" evidence="9">
    <location>
        <begin position="125"/>
        <end position="427"/>
    </location>
</feature>
<proteinExistence type="inferred from homology"/>
<accession>A0A075AHE2</accession>
<evidence type="ECO:0000256" key="4">
    <source>
        <dbReference type="ARBA" id="ARBA00022832"/>
    </source>
</evidence>
<keyword evidence="11" id="KW-1185">Reference proteome</keyword>
<keyword evidence="4" id="KW-0443">Lipid metabolism</keyword>
<evidence type="ECO:0000313" key="10">
    <source>
        <dbReference type="EMBL" id="KER29729.1"/>
    </source>
</evidence>
<name>A0A075AHE2_OPIVI</name>
<keyword evidence="4" id="KW-0276">Fatty acid metabolism</keyword>
<dbReference type="GeneID" id="20317932"/>
<dbReference type="PANTHER" id="PTHR43272:SF83">
    <property type="entry name" value="ACYL-COA SYNTHETASE LONG-CHAIN, ISOFORM J"/>
    <property type="match status" value="1"/>
</dbReference>
<feature type="region of interest" description="Disordered" evidence="8">
    <location>
        <begin position="321"/>
        <end position="341"/>
    </location>
</feature>
<evidence type="ECO:0000256" key="1">
    <source>
        <dbReference type="ARBA" id="ARBA00006432"/>
    </source>
</evidence>
<evidence type="ECO:0000313" key="11">
    <source>
        <dbReference type="Proteomes" id="UP000054324"/>
    </source>
</evidence>
<dbReference type="InterPro" id="IPR000873">
    <property type="entry name" value="AMP-dep_synth/lig_dom"/>
</dbReference>
<dbReference type="KEGG" id="ovi:T265_03745"/>
<evidence type="ECO:0000256" key="2">
    <source>
        <dbReference type="ARBA" id="ARBA00022598"/>
    </source>
</evidence>
<dbReference type="Gene3D" id="3.40.50.12780">
    <property type="entry name" value="N-terminal domain of ligase-like"/>
    <property type="match status" value="1"/>
</dbReference>
<dbReference type="EMBL" id="KL596673">
    <property type="protein sequence ID" value="KER29729.1"/>
    <property type="molecule type" value="Genomic_DNA"/>
</dbReference>
<keyword evidence="2" id="KW-0436">Ligase</keyword>
<organism evidence="10 11">
    <name type="scientific">Opisthorchis viverrini</name>
    <name type="common">Southeast Asian liver fluke</name>
    <dbReference type="NCBI Taxonomy" id="6198"/>
    <lineage>
        <taxon>Eukaryota</taxon>
        <taxon>Metazoa</taxon>
        <taxon>Spiralia</taxon>
        <taxon>Lophotrochozoa</taxon>
        <taxon>Platyhelminthes</taxon>
        <taxon>Trematoda</taxon>
        <taxon>Digenea</taxon>
        <taxon>Opisthorchiida</taxon>
        <taxon>Opisthorchiata</taxon>
        <taxon>Opisthorchiidae</taxon>
        <taxon>Opisthorchis</taxon>
    </lineage>
</organism>
<keyword evidence="5" id="KW-0067">ATP-binding</keyword>
<evidence type="ECO:0000256" key="6">
    <source>
        <dbReference type="ARBA" id="ARBA00026121"/>
    </source>
</evidence>
<dbReference type="CTD" id="20317932"/>
<comment type="catalytic activity">
    <reaction evidence="7">
        <text>a long-chain fatty acid + ATP + CoA = a long-chain fatty acyl-CoA + AMP + diphosphate</text>
        <dbReference type="Rhea" id="RHEA:15421"/>
        <dbReference type="ChEBI" id="CHEBI:30616"/>
        <dbReference type="ChEBI" id="CHEBI:33019"/>
        <dbReference type="ChEBI" id="CHEBI:57287"/>
        <dbReference type="ChEBI" id="CHEBI:57560"/>
        <dbReference type="ChEBI" id="CHEBI:83139"/>
        <dbReference type="ChEBI" id="CHEBI:456215"/>
        <dbReference type="EC" id="6.2.1.3"/>
    </reaction>
</comment>
<dbReference type="GO" id="GO:0035336">
    <property type="term" value="P:long-chain fatty-acyl-CoA metabolic process"/>
    <property type="evidence" value="ECO:0007669"/>
    <property type="project" value="TreeGrafter"/>
</dbReference>
<dbReference type="GO" id="GO:0005524">
    <property type="term" value="F:ATP binding"/>
    <property type="evidence" value="ECO:0007669"/>
    <property type="project" value="UniProtKB-KW"/>
</dbReference>
<comment type="similarity">
    <text evidence="1">Belongs to the ATP-dependent AMP-binding enzyme family.</text>
</comment>
<dbReference type="PANTHER" id="PTHR43272">
    <property type="entry name" value="LONG-CHAIN-FATTY-ACID--COA LIGASE"/>
    <property type="match status" value="1"/>
</dbReference>
<reference evidence="10 11" key="1">
    <citation type="submission" date="2013-11" db="EMBL/GenBank/DDBJ databases">
        <title>Opisthorchis viverrini - life in the bile duct.</title>
        <authorList>
            <person name="Young N.D."/>
            <person name="Nagarajan N."/>
            <person name="Lin S.J."/>
            <person name="Korhonen P.K."/>
            <person name="Jex A.R."/>
            <person name="Hall R.S."/>
            <person name="Safavi-Hemami H."/>
            <person name="Kaewkong W."/>
            <person name="Bertrand D."/>
            <person name="Gao S."/>
            <person name="Seet Q."/>
            <person name="Wongkham S."/>
            <person name="Teh B.T."/>
            <person name="Wongkham C."/>
            <person name="Intapan P.M."/>
            <person name="Maleewong W."/>
            <person name="Yang X."/>
            <person name="Hu M."/>
            <person name="Wang Z."/>
            <person name="Hofmann A."/>
            <person name="Sternberg P.W."/>
            <person name="Tan P."/>
            <person name="Wang J."/>
            <person name="Gasser R.B."/>
        </authorList>
    </citation>
    <scope>NUCLEOTIDE SEQUENCE [LARGE SCALE GENOMIC DNA]</scope>
</reference>
<dbReference type="Proteomes" id="UP000054324">
    <property type="component" value="Unassembled WGS sequence"/>
</dbReference>